<feature type="coiled-coil region" evidence="1">
    <location>
        <begin position="98"/>
        <end position="135"/>
    </location>
</feature>
<dbReference type="Gene3D" id="1.10.260.40">
    <property type="entry name" value="lambda repressor-like DNA-binding domains"/>
    <property type="match status" value="1"/>
</dbReference>
<dbReference type="SMART" id="SM00530">
    <property type="entry name" value="HTH_XRE"/>
    <property type="match status" value="1"/>
</dbReference>
<dbReference type="SUPFAM" id="SSF47413">
    <property type="entry name" value="lambda repressor-like DNA-binding domains"/>
    <property type="match status" value="1"/>
</dbReference>
<keyword evidence="1" id="KW-0175">Coiled coil</keyword>
<reference evidence="3 4" key="1">
    <citation type="submission" date="2019-08" db="EMBL/GenBank/DDBJ databases">
        <authorList>
            <person name="Hu J."/>
        </authorList>
    </citation>
    <scope>NUCLEOTIDE SEQUENCE [LARGE SCALE GENOMIC DNA]</scope>
    <source>
        <strain evidence="3 4">NEAU-184</strain>
    </source>
</reference>
<feature type="coiled-coil region" evidence="1">
    <location>
        <begin position="273"/>
        <end position="311"/>
    </location>
</feature>
<evidence type="ECO:0000313" key="3">
    <source>
        <dbReference type="EMBL" id="TYL54022.1"/>
    </source>
</evidence>
<dbReference type="EMBL" id="VSSB01000001">
    <property type="protein sequence ID" value="TYL54022.1"/>
    <property type="molecule type" value="Genomic_DNA"/>
</dbReference>
<comment type="caution">
    <text evidence="3">The sequence shown here is derived from an EMBL/GenBank/DDBJ whole genome shotgun (WGS) entry which is preliminary data.</text>
</comment>
<dbReference type="PROSITE" id="PS50943">
    <property type="entry name" value="HTH_CROC1"/>
    <property type="match status" value="1"/>
</dbReference>
<gene>
    <name evidence="3" type="ORF">FYC51_10520</name>
</gene>
<evidence type="ECO:0000313" key="4">
    <source>
        <dbReference type="Proteomes" id="UP000325243"/>
    </source>
</evidence>
<name>A0A5S4V4V4_9MICO</name>
<protein>
    <submittedName>
        <fullName evidence="3">Helix-turn-helix transcriptional regulator</fullName>
    </submittedName>
</protein>
<keyword evidence="4" id="KW-1185">Reference proteome</keyword>
<dbReference type="GO" id="GO:0003677">
    <property type="term" value="F:DNA binding"/>
    <property type="evidence" value="ECO:0007669"/>
    <property type="project" value="InterPro"/>
</dbReference>
<dbReference type="CDD" id="cd00093">
    <property type="entry name" value="HTH_XRE"/>
    <property type="match status" value="1"/>
</dbReference>
<evidence type="ECO:0000259" key="2">
    <source>
        <dbReference type="PROSITE" id="PS50943"/>
    </source>
</evidence>
<dbReference type="InterPro" id="IPR001387">
    <property type="entry name" value="Cro/C1-type_HTH"/>
</dbReference>
<dbReference type="Proteomes" id="UP000325243">
    <property type="component" value="Unassembled WGS sequence"/>
</dbReference>
<organism evidence="3 4">
    <name type="scientific">Agromyces mariniharenae</name>
    <dbReference type="NCBI Taxonomy" id="2604423"/>
    <lineage>
        <taxon>Bacteria</taxon>
        <taxon>Bacillati</taxon>
        <taxon>Actinomycetota</taxon>
        <taxon>Actinomycetes</taxon>
        <taxon>Micrococcales</taxon>
        <taxon>Microbacteriaceae</taxon>
        <taxon>Agromyces</taxon>
    </lineage>
</organism>
<dbReference type="InterPro" id="IPR010982">
    <property type="entry name" value="Lambda_DNA-bd_dom_sf"/>
</dbReference>
<dbReference type="AlphaFoldDB" id="A0A5S4V4V4"/>
<feature type="domain" description="HTH cro/C1-type" evidence="2">
    <location>
        <begin position="22"/>
        <end position="79"/>
    </location>
</feature>
<sequence>MTLGYRMRFMTSYSLESLGAVVSALRREKGLTQQQLGERAGYQAGAGVAISRLENGQLRPGRDKLEGVARALGISTDELAIRAADGNDESERSARPSIESVDNRIARISREIERQRQLERDLEAFNEARDRANELFLIRFSAIAARIGGSPARSEQNIESIDGEDADVEAKYQIRFTTIGVSAALAGRAGDGAADARSFGGYKAFVQAVALGLASTGAKLLASSSGESRALGGYSAAVHAGQVAARGASASGGNAFVLGLVAGAAVVGFADLLTTAERKRKRMKQDLDAELEKVEAAAADIKSNVDALRELVPKATETLEYIAVHAGHALGRWESQLGLGVREWNSLNSADRRRYESFVDIAAAQLAVAGIDIAALWMARTDQLEEERRLADRVLTQASLVITSHV</sequence>
<dbReference type="Pfam" id="PF13560">
    <property type="entry name" value="HTH_31"/>
    <property type="match status" value="1"/>
</dbReference>
<evidence type="ECO:0000256" key="1">
    <source>
        <dbReference type="SAM" id="Coils"/>
    </source>
</evidence>
<proteinExistence type="predicted"/>
<accession>A0A5S4V4V4</accession>